<evidence type="ECO:0000313" key="5">
    <source>
        <dbReference type="Proteomes" id="UP000776276"/>
    </source>
</evidence>
<sequence length="327" mass="34492">MRIALLSALLLAGASAPALTQPASVDSRVGKLEKEMRAVQRKVFPNGGEQFLEPDIRPAAPAPAPAPALQSDSALNDLTARVDALERQLQQITGQVEQNQFKTRQLEDVLNKLKSDTEFRLGALEGGTPSGPAGAAPAPAGAAPTIVVPPPPAAAAPGRAGLPPRGTRPFQSAPTPPPPPTTGAEAAPVEAAAPSTGDPAEDAYLSGYRLWAAKKYPEAEAALKDAATKYPKHRRYSYAQNLLGRTYLDEGKPALAAEALYTNYRTSPRGERASDSLYYLGQALVQLKKTTEACRVYDELRDVYGEKLDAAAKSRLATARTSAKCGA</sequence>
<evidence type="ECO:0000256" key="3">
    <source>
        <dbReference type="SAM" id="SignalP"/>
    </source>
</evidence>
<keyword evidence="3" id="KW-0732">Signal</keyword>
<feature type="compositionally biased region" description="Low complexity" evidence="2">
    <location>
        <begin position="155"/>
        <end position="173"/>
    </location>
</feature>
<keyword evidence="1" id="KW-0175">Coiled coil</keyword>
<protein>
    <submittedName>
        <fullName evidence="4">Tetratricopeptide repeat protein</fullName>
    </submittedName>
</protein>
<evidence type="ECO:0000256" key="1">
    <source>
        <dbReference type="SAM" id="Coils"/>
    </source>
</evidence>
<feature type="coiled-coil region" evidence="1">
    <location>
        <begin position="68"/>
        <end position="102"/>
    </location>
</feature>
<feature type="compositionally biased region" description="Low complexity" evidence="2">
    <location>
        <begin position="182"/>
        <end position="197"/>
    </location>
</feature>
<feature type="signal peptide" evidence="3">
    <location>
        <begin position="1"/>
        <end position="20"/>
    </location>
</feature>
<dbReference type="EMBL" id="JAHKRT010000003">
    <property type="protein sequence ID" value="MBU3077729.1"/>
    <property type="molecule type" value="Genomic_DNA"/>
</dbReference>
<dbReference type="Proteomes" id="UP000776276">
    <property type="component" value="Unassembled WGS sequence"/>
</dbReference>
<name>A0ABS6BHE5_9SPHN</name>
<keyword evidence="5" id="KW-1185">Reference proteome</keyword>
<accession>A0ABS6BHE5</accession>
<evidence type="ECO:0000256" key="2">
    <source>
        <dbReference type="SAM" id="MobiDB-lite"/>
    </source>
</evidence>
<comment type="caution">
    <text evidence="4">The sequence shown here is derived from an EMBL/GenBank/DDBJ whole genome shotgun (WGS) entry which is preliminary data.</text>
</comment>
<dbReference type="RefSeq" id="WP_216322669.1">
    <property type="nucleotide sequence ID" value="NZ_JAHKRT010000003.1"/>
</dbReference>
<reference evidence="4 5" key="1">
    <citation type="submission" date="2021-06" db="EMBL/GenBank/DDBJ databases">
        <title>Sphingomonas sp. XMGL2, whole genome shotgun sequencing project.</title>
        <authorList>
            <person name="Zhao G."/>
            <person name="Shen L."/>
        </authorList>
    </citation>
    <scope>NUCLEOTIDE SEQUENCE [LARGE SCALE GENOMIC DNA]</scope>
    <source>
        <strain evidence="4 5">XMGL2</strain>
    </source>
</reference>
<gene>
    <name evidence="4" type="ORF">KOF26_07605</name>
</gene>
<evidence type="ECO:0000313" key="4">
    <source>
        <dbReference type="EMBL" id="MBU3077729.1"/>
    </source>
</evidence>
<organism evidence="4 5">
    <name type="scientific">Sphingomonas quercus</name>
    <dbReference type="NCBI Taxonomy" id="2842451"/>
    <lineage>
        <taxon>Bacteria</taxon>
        <taxon>Pseudomonadati</taxon>
        <taxon>Pseudomonadota</taxon>
        <taxon>Alphaproteobacteria</taxon>
        <taxon>Sphingomonadales</taxon>
        <taxon>Sphingomonadaceae</taxon>
        <taxon>Sphingomonas</taxon>
    </lineage>
</organism>
<feature type="region of interest" description="Disordered" evidence="2">
    <location>
        <begin position="122"/>
        <end position="198"/>
    </location>
</feature>
<feature type="chain" id="PRO_5047408955" evidence="3">
    <location>
        <begin position="21"/>
        <end position="327"/>
    </location>
</feature>
<feature type="compositionally biased region" description="Low complexity" evidence="2">
    <location>
        <begin position="130"/>
        <end position="146"/>
    </location>
</feature>
<proteinExistence type="predicted"/>